<evidence type="ECO:0000313" key="3">
    <source>
        <dbReference type="EMBL" id="KAF9777949.1"/>
    </source>
</evidence>
<dbReference type="InterPro" id="IPR037056">
    <property type="entry name" value="RNase_H1_N_sf"/>
</dbReference>
<dbReference type="InterPro" id="IPR011320">
    <property type="entry name" value="RNase_H1_N"/>
</dbReference>
<protein>
    <recommendedName>
        <fullName evidence="2">Ribonuclease H1 N-terminal domain-containing protein</fullName>
    </recommendedName>
</protein>
<gene>
    <name evidence="3" type="ORF">BJ322DRAFT_1114711</name>
</gene>
<feature type="region of interest" description="Disordered" evidence="1">
    <location>
        <begin position="233"/>
        <end position="287"/>
    </location>
</feature>
<evidence type="ECO:0000313" key="4">
    <source>
        <dbReference type="Proteomes" id="UP000736335"/>
    </source>
</evidence>
<feature type="region of interest" description="Disordered" evidence="1">
    <location>
        <begin position="1"/>
        <end position="30"/>
    </location>
</feature>
<dbReference type="AlphaFoldDB" id="A0A9P6L1F4"/>
<feature type="domain" description="Ribonuclease H1 N-terminal" evidence="2">
    <location>
        <begin position="162"/>
        <end position="192"/>
    </location>
</feature>
<organism evidence="3 4">
    <name type="scientific">Thelephora terrestris</name>
    <dbReference type="NCBI Taxonomy" id="56493"/>
    <lineage>
        <taxon>Eukaryota</taxon>
        <taxon>Fungi</taxon>
        <taxon>Dikarya</taxon>
        <taxon>Basidiomycota</taxon>
        <taxon>Agaricomycotina</taxon>
        <taxon>Agaricomycetes</taxon>
        <taxon>Thelephorales</taxon>
        <taxon>Thelephoraceae</taxon>
        <taxon>Thelephora</taxon>
    </lineage>
</organism>
<dbReference type="Pfam" id="PF01693">
    <property type="entry name" value="Cauli_VI"/>
    <property type="match status" value="1"/>
</dbReference>
<proteinExistence type="predicted"/>
<sequence>MSSRKQRLVAPRPLTPVAPPSTVCSSPLPSGKLPSYPLTASAFTRSPEILSVPSPDYFDFAYSSDMDDDFRRIDQEHSEADEVFDDTGVTTVHTAPHLTYVRERKYWVVFHSKVPGIHDNGQTQGFSDPFQRVYPNFESAESAWNAYIRDKIYPDYGKSPWVVFLGNKPGVFTKVSELEASVKGYDGAVFRACSSVSEGKIKFEIFSGRVHQMFNVSDPFAGVEALMPQLAEDARETTPGAQSITPAPVTPVRSPSPRPSQLVESSRAASKRKAVDSPPALIPQDSYKGSRPGDGWYVVHTGVLPGVYYGVDALKSAKPKPGGFTCALNKDDAENLFLALTVNCALVFVKE</sequence>
<dbReference type="EMBL" id="WIUZ02000026">
    <property type="protein sequence ID" value="KAF9777949.1"/>
    <property type="molecule type" value="Genomic_DNA"/>
</dbReference>
<reference evidence="3" key="1">
    <citation type="journal article" date="2020" name="Nat. Commun.">
        <title>Large-scale genome sequencing of mycorrhizal fungi provides insights into the early evolution of symbiotic traits.</title>
        <authorList>
            <person name="Miyauchi S."/>
            <person name="Kiss E."/>
            <person name="Kuo A."/>
            <person name="Drula E."/>
            <person name="Kohler A."/>
            <person name="Sanchez-Garcia M."/>
            <person name="Morin E."/>
            <person name="Andreopoulos B."/>
            <person name="Barry K.W."/>
            <person name="Bonito G."/>
            <person name="Buee M."/>
            <person name="Carver A."/>
            <person name="Chen C."/>
            <person name="Cichocki N."/>
            <person name="Clum A."/>
            <person name="Culley D."/>
            <person name="Crous P.W."/>
            <person name="Fauchery L."/>
            <person name="Girlanda M."/>
            <person name="Hayes R.D."/>
            <person name="Keri Z."/>
            <person name="LaButti K."/>
            <person name="Lipzen A."/>
            <person name="Lombard V."/>
            <person name="Magnuson J."/>
            <person name="Maillard F."/>
            <person name="Murat C."/>
            <person name="Nolan M."/>
            <person name="Ohm R.A."/>
            <person name="Pangilinan J."/>
            <person name="Pereira M.F."/>
            <person name="Perotto S."/>
            <person name="Peter M."/>
            <person name="Pfister S."/>
            <person name="Riley R."/>
            <person name="Sitrit Y."/>
            <person name="Stielow J.B."/>
            <person name="Szollosi G."/>
            <person name="Zifcakova L."/>
            <person name="Stursova M."/>
            <person name="Spatafora J.W."/>
            <person name="Tedersoo L."/>
            <person name="Vaario L.M."/>
            <person name="Yamada A."/>
            <person name="Yan M."/>
            <person name="Wang P."/>
            <person name="Xu J."/>
            <person name="Bruns T."/>
            <person name="Baldrian P."/>
            <person name="Vilgalys R."/>
            <person name="Dunand C."/>
            <person name="Henrissat B."/>
            <person name="Grigoriev I.V."/>
            <person name="Hibbett D."/>
            <person name="Nagy L.G."/>
            <person name="Martin F.M."/>
        </authorList>
    </citation>
    <scope>NUCLEOTIDE SEQUENCE</scope>
    <source>
        <strain evidence="3">UH-Tt-Lm1</strain>
    </source>
</reference>
<dbReference type="Gene3D" id="3.40.970.10">
    <property type="entry name" value="Ribonuclease H1, N-terminal domain"/>
    <property type="match status" value="1"/>
</dbReference>
<dbReference type="Proteomes" id="UP000736335">
    <property type="component" value="Unassembled WGS sequence"/>
</dbReference>
<accession>A0A9P6L1F4</accession>
<reference evidence="3" key="2">
    <citation type="submission" date="2020-11" db="EMBL/GenBank/DDBJ databases">
        <authorList>
            <consortium name="DOE Joint Genome Institute"/>
            <person name="Kuo A."/>
            <person name="Miyauchi S."/>
            <person name="Kiss E."/>
            <person name="Drula E."/>
            <person name="Kohler A."/>
            <person name="Sanchez-Garcia M."/>
            <person name="Andreopoulos B."/>
            <person name="Barry K.W."/>
            <person name="Bonito G."/>
            <person name="Buee M."/>
            <person name="Carver A."/>
            <person name="Chen C."/>
            <person name="Cichocki N."/>
            <person name="Clum A."/>
            <person name="Culley D."/>
            <person name="Crous P.W."/>
            <person name="Fauchery L."/>
            <person name="Girlanda M."/>
            <person name="Hayes R."/>
            <person name="Keri Z."/>
            <person name="Labutti K."/>
            <person name="Lipzen A."/>
            <person name="Lombard V."/>
            <person name="Magnuson J."/>
            <person name="Maillard F."/>
            <person name="Morin E."/>
            <person name="Murat C."/>
            <person name="Nolan M."/>
            <person name="Ohm R."/>
            <person name="Pangilinan J."/>
            <person name="Pereira M."/>
            <person name="Perotto S."/>
            <person name="Peter M."/>
            <person name="Riley R."/>
            <person name="Sitrit Y."/>
            <person name="Stielow B."/>
            <person name="Szollosi G."/>
            <person name="Zifcakova L."/>
            <person name="Stursova M."/>
            <person name="Spatafora J.W."/>
            <person name="Tedersoo L."/>
            <person name="Vaario L.-M."/>
            <person name="Yamada A."/>
            <person name="Yan M."/>
            <person name="Wang P."/>
            <person name="Xu J."/>
            <person name="Bruns T."/>
            <person name="Baldrian P."/>
            <person name="Vilgalys R."/>
            <person name="Henrissat B."/>
            <person name="Grigoriev I.V."/>
            <person name="Hibbett D."/>
            <person name="Nagy L.G."/>
            <person name="Martin F.M."/>
        </authorList>
    </citation>
    <scope>NUCLEOTIDE SEQUENCE</scope>
    <source>
        <strain evidence="3">UH-Tt-Lm1</strain>
    </source>
</reference>
<evidence type="ECO:0000259" key="2">
    <source>
        <dbReference type="Pfam" id="PF01693"/>
    </source>
</evidence>
<comment type="caution">
    <text evidence="3">The sequence shown here is derived from an EMBL/GenBank/DDBJ whole genome shotgun (WGS) entry which is preliminary data.</text>
</comment>
<keyword evidence="4" id="KW-1185">Reference proteome</keyword>
<feature type="compositionally biased region" description="Low complexity" evidence="1">
    <location>
        <begin position="245"/>
        <end position="255"/>
    </location>
</feature>
<name>A0A9P6L1F4_9AGAM</name>
<evidence type="ECO:0000256" key="1">
    <source>
        <dbReference type="SAM" id="MobiDB-lite"/>
    </source>
</evidence>